<reference evidence="3" key="1">
    <citation type="journal article" date="2020" name="Stud. Mycol.">
        <title>101 Dothideomycetes genomes: a test case for predicting lifestyles and emergence of pathogens.</title>
        <authorList>
            <person name="Haridas S."/>
            <person name="Albert R."/>
            <person name="Binder M."/>
            <person name="Bloem J."/>
            <person name="Labutti K."/>
            <person name="Salamov A."/>
            <person name="Andreopoulos B."/>
            <person name="Baker S."/>
            <person name="Barry K."/>
            <person name="Bills G."/>
            <person name="Bluhm B."/>
            <person name="Cannon C."/>
            <person name="Castanera R."/>
            <person name="Culley D."/>
            <person name="Daum C."/>
            <person name="Ezra D."/>
            <person name="Gonzalez J."/>
            <person name="Henrissat B."/>
            <person name="Kuo A."/>
            <person name="Liang C."/>
            <person name="Lipzen A."/>
            <person name="Lutzoni F."/>
            <person name="Magnuson J."/>
            <person name="Mondo S."/>
            <person name="Nolan M."/>
            <person name="Ohm R."/>
            <person name="Pangilinan J."/>
            <person name="Park H.-J."/>
            <person name="Ramirez L."/>
            <person name="Alfaro M."/>
            <person name="Sun H."/>
            <person name="Tritt A."/>
            <person name="Yoshinaga Y."/>
            <person name="Zwiers L.-H."/>
            <person name="Turgeon B."/>
            <person name="Goodwin S."/>
            <person name="Spatafora J."/>
            <person name="Crous P."/>
            <person name="Grigoriev I."/>
        </authorList>
    </citation>
    <scope>NUCLEOTIDE SEQUENCE</scope>
    <source>
        <strain evidence="3">CBS 207.26</strain>
    </source>
</reference>
<dbReference type="AlphaFoldDB" id="A0A6A6ED86"/>
<accession>A0A6A6ED86</accession>
<organism evidence="3 4">
    <name type="scientific">Zopfia rhizophila CBS 207.26</name>
    <dbReference type="NCBI Taxonomy" id="1314779"/>
    <lineage>
        <taxon>Eukaryota</taxon>
        <taxon>Fungi</taxon>
        <taxon>Dikarya</taxon>
        <taxon>Ascomycota</taxon>
        <taxon>Pezizomycotina</taxon>
        <taxon>Dothideomycetes</taxon>
        <taxon>Dothideomycetes incertae sedis</taxon>
        <taxon>Zopfiaceae</taxon>
        <taxon>Zopfia</taxon>
    </lineage>
</organism>
<evidence type="ECO:0000313" key="4">
    <source>
        <dbReference type="Proteomes" id="UP000800200"/>
    </source>
</evidence>
<proteinExistence type="predicted"/>
<evidence type="ECO:0000313" key="3">
    <source>
        <dbReference type="EMBL" id="KAF2189704.1"/>
    </source>
</evidence>
<feature type="domain" description="F-box" evidence="2">
    <location>
        <begin position="9"/>
        <end position="58"/>
    </location>
</feature>
<dbReference type="OrthoDB" id="3971593at2759"/>
<sequence length="476" mass="55517">MARDSPSSTTAFNKLPIELNKEIAQYLDSDRDICNYRLICRRTNDAVDGDNFSFWRIRFRETFAMKERSGVQNNILKKQYEDRKMCLRLGTGVKFHCGNEKSERKVMQVLKDLINESYQGAVHYLSYDPWGRPLCPNQKHLINFIRNSRNLMNVKRQRSADERVSPQLAAIQLMCAHFLFGQEKMSFNICPFDESQKAVYETAKVAPIFHGFNKQQVNMEWVLHCLNFFRYHMMDKVTATLRDTVAQMDATQKPYAWCSELQEGSYPLSKYWKGTYAYLDRHELDDIRSATVNEFGFIDRNVEPGGTIQTLNLEFVTSRKLPWPKLFERHLHSLSRPQHPRTRAQHRPKSRNADPVSIRFTGEGEDEESFFASGWLNPLLPQPVGLEIPGWQRITFMKHFVNDDEQLDHDNLWAYEGVVLPGGRLILGRWWYADDNPEEFNTGPFILWAVEPEDFTLTPPTPVLDYGEPSEPSQNR</sequence>
<dbReference type="SUPFAM" id="SSF81383">
    <property type="entry name" value="F-box domain"/>
    <property type="match status" value="1"/>
</dbReference>
<feature type="region of interest" description="Disordered" evidence="1">
    <location>
        <begin position="336"/>
        <end position="356"/>
    </location>
</feature>
<feature type="compositionally biased region" description="Basic residues" evidence="1">
    <location>
        <begin position="338"/>
        <end position="350"/>
    </location>
</feature>
<evidence type="ECO:0000256" key="1">
    <source>
        <dbReference type="SAM" id="MobiDB-lite"/>
    </source>
</evidence>
<name>A0A6A6ED86_9PEZI</name>
<evidence type="ECO:0000259" key="2">
    <source>
        <dbReference type="PROSITE" id="PS50181"/>
    </source>
</evidence>
<dbReference type="Proteomes" id="UP000800200">
    <property type="component" value="Unassembled WGS sequence"/>
</dbReference>
<protein>
    <recommendedName>
        <fullName evidence="2">F-box domain-containing protein</fullName>
    </recommendedName>
</protein>
<dbReference type="InterPro" id="IPR001810">
    <property type="entry name" value="F-box_dom"/>
</dbReference>
<dbReference type="PROSITE" id="PS50181">
    <property type="entry name" value="FBOX"/>
    <property type="match status" value="1"/>
</dbReference>
<gene>
    <name evidence="3" type="ORF">K469DRAFT_561995</name>
</gene>
<keyword evidence="4" id="KW-1185">Reference proteome</keyword>
<dbReference type="InterPro" id="IPR036047">
    <property type="entry name" value="F-box-like_dom_sf"/>
</dbReference>
<dbReference type="EMBL" id="ML994620">
    <property type="protein sequence ID" value="KAF2189704.1"/>
    <property type="molecule type" value="Genomic_DNA"/>
</dbReference>